<dbReference type="SUPFAM" id="SSF46934">
    <property type="entry name" value="UBA-like"/>
    <property type="match status" value="1"/>
</dbReference>
<dbReference type="InterPro" id="IPR009060">
    <property type="entry name" value="UBA-like_sf"/>
</dbReference>
<evidence type="ECO:0000313" key="3">
    <source>
        <dbReference type="EMBL" id="EFX86152.1"/>
    </source>
</evidence>
<accession>E9G345</accession>
<dbReference type="SMART" id="SM00546">
    <property type="entry name" value="CUE"/>
    <property type="match status" value="1"/>
</dbReference>
<dbReference type="PANTHER" id="PTHR21494">
    <property type="entry name" value="ACTIVATING SIGNAL COINTEGRATOR 1 COMPLEX SUBUNIT 2 ASC-1 COMPLEX SUBUNIT P100"/>
    <property type="match status" value="1"/>
</dbReference>
<feature type="compositionally biased region" description="Basic and acidic residues" evidence="1">
    <location>
        <begin position="550"/>
        <end position="561"/>
    </location>
</feature>
<dbReference type="PhylomeDB" id="E9G345"/>
<feature type="compositionally biased region" description="Basic and acidic residues" evidence="1">
    <location>
        <begin position="662"/>
        <end position="671"/>
    </location>
</feature>
<dbReference type="eggNOG" id="KOG4501">
    <property type="taxonomic scope" value="Eukaryota"/>
</dbReference>
<gene>
    <name evidence="3" type="ORF">DAPPUDRAFT_308467</name>
</gene>
<dbReference type="EMBL" id="GL732530">
    <property type="protein sequence ID" value="EFX86152.1"/>
    <property type="molecule type" value="Genomic_DNA"/>
</dbReference>
<dbReference type="PANTHER" id="PTHR21494:SF0">
    <property type="entry name" value="ACTIVATING SIGNAL COINTEGRATOR 1 COMPLEX SUBUNIT 2"/>
    <property type="match status" value="1"/>
</dbReference>
<keyword evidence="4" id="KW-1185">Reference proteome</keyword>
<dbReference type="InterPro" id="IPR041800">
    <property type="entry name" value="ASCC2_CUE"/>
</dbReference>
<dbReference type="OrthoDB" id="5577209at2759"/>
<evidence type="ECO:0000256" key="1">
    <source>
        <dbReference type="SAM" id="MobiDB-lite"/>
    </source>
</evidence>
<dbReference type="GO" id="GO:0043130">
    <property type="term" value="F:ubiquitin binding"/>
    <property type="evidence" value="ECO:0000318"/>
    <property type="project" value="GO_Central"/>
</dbReference>
<dbReference type="Proteomes" id="UP000000305">
    <property type="component" value="Unassembled WGS sequence"/>
</dbReference>
<dbReference type="PROSITE" id="PS51140">
    <property type="entry name" value="CUE"/>
    <property type="match status" value="1"/>
</dbReference>
<evidence type="ECO:0000313" key="4">
    <source>
        <dbReference type="Proteomes" id="UP000000305"/>
    </source>
</evidence>
<dbReference type="Gene3D" id="1.10.8.10">
    <property type="entry name" value="DNA helicase RuvA subunit, C-terminal domain"/>
    <property type="match status" value="1"/>
</dbReference>
<sequence length="671" mass="77550">MNSLEKRTVQISENGKTVGVPALSPKWVEKRKFLHFVSPSTISNGIDLKDWCEITQFLKNDLHWLLKLPHHKFWSQIIYDKPLNASLVSFLQEAPRFYSEEKDVLKAIPTAWKLFKETQDLVFLTFVRMATHKESKDCYISPEMFGKLIYDNFIFDVPKMMDLCVLFGPTNSVLLSKMFKNIFVNQPKYKYDLEETAKGLVQVFQLILGQLGLESSQAAGSIHCGPLSVEELGELVVYTLDIAATLWYFIDIYPEAAPLLIDATIQNQLSDFYEKSIPSLCRQIETVSPNMKDKMVLNLNLARKFLIQIYNALLHSGSVKLLLAHSHDDPSWDREQPVELWLDWLTCLVSERQRHFIIDYNLIFQVQDDIDLITQLGIQMDSTRVEYIKLGLKEFRVEFGLSLTPASLRASDGGVDPAKISALILQVKELLPDLHESFIRVCLKHYDYNPEAVINAVLEDNLPPHLNEGHNIPDQQQPIPEPFVAFDEQTDISKKNRTKTVHFNEMRELLNDKQDMKHIILDRVDEQLAAEYEDEYDDTYDGHAVGSEEPDAHTGEDELRRSFVVPRILRPKMEEESEEEEENYNQTEEKPRDHFVTNPEEMRALAEQRRLSRRGNYRPGPAPSQRNVVGGPRGQGQEKETIVARRHKTENKTRGANHNRRSMADRKRREF</sequence>
<dbReference type="STRING" id="6669.E9G345"/>
<dbReference type="OMA" id="LSQHEFW"/>
<dbReference type="Pfam" id="PF02845">
    <property type="entry name" value="CUE"/>
    <property type="match status" value="1"/>
</dbReference>
<feature type="compositionally biased region" description="Basic and acidic residues" evidence="1">
    <location>
        <begin position="587"/>
        <end position="610"/>
    </location>
</feature>
<protein>
    <recommendedName>
        <fullName evidence="2">CUE domain-containing protein</fullName>
    </recommendedName>
</protein>
<organism evidence="3 4">
    <name type="scientific">Daphnia pulex</name>
    <name type="common">Water flea</name>
    <dbReference type="NCBI Taxonomy" id="6669"/>
    <lineage>
        <taxon>Eukaryota</taxon>
        <taxon>Metazoa</taxon>
        <taxon>Ecdysozoa</taxon>
        <taxon>Arthropoda</taxon>
        <taxon>Crustacea</taxon>
        <taxon>Branchiopoda</taxon>
        <taxon>Diplostraca</taxon>
        <taxon>Cladocera</taxon>
        <taxon>Anomopoda</taxon>
        <taxon>Daphniidae</taxon>
        <taxon>Daphnia</taxon>
    </lineage>
</organism>
<dbReference type="FunCoup" id="E9G345">
    <property type="interactions" value="286"/>
</dbReference>
<name>E9G345_DAPPU</name>
<dbReference type="KEGG" id="dpx:DAPPUDRAFT_308467"/>
<feature type="domain" description="CUE" evidence="2">
    <location>
        <begin position="419"/>
        <end position="462"/>
    </location>
</feature>
<dbReference type="HOGENOM" id="CLU_012749_0_0_1"/>
<dbReference type="InterPro" id="IPR003892">
    <property type="entry name" value="CUE"/>
</dbReference>
<proteinExistence type="predicted"/>
<evidence type="ECO:0000259" key="2">
    <source>
        <dbReference type="PROSITE" id="PS51140"/>
    </source>
</evidence>
<dbReference type="InParanoid" id="E9G345"/>
<reference evidence="3 4" key="1">
    <citation type="journal article" date="2011" name="Science">
        <title>The ecoresponsive genome of Daphnia pulex.</title>
        <authorList>
            <person name="Colbourne J.K."/>
            <person name="Pfrender M.E."/>
            <person name="Gilbert D."/>
            <person name="Thomas W.K."/>
            <person name="Tucker A."/>
            <person name="Oakley T.H."/>
            <person name="Tokishita S."/>
            <person name="Aerts A."/>
            <person name="Arnold G.J."/>
            <person name="Basu M.K."/>
            <person name="Bauer D.J."/>
            <person name="Caceres C.E."/>
            <person name="Carmel L."/>
            <person name="Casola C."/>
            <person name="Choi J.H."/>
            <person name="Detter J.C."/>
            <person name="Dong Q."/>
            <person name="Dusheyko S."/>
            <person name="Eads B.D."/>
            <person name="Frohlich T."/>
            <person name="Geiler-Samerotte K.A."/>
            <person name="Gerlach D."/>
            <person name="Hatcher P."/>
            <person name="Jogdeo S."/>
            <person name="Krijgsveld J."/>
            <person name="Kriventseva E.V."/>
            <person name="Kultz D."/>
            <person name="Laforsch C."/>
            <person name="Lindquist E."/>
            <person name="Lopez J."/>
            <person name="Manak J.R."/>
            <person name="Muller J."/>
            <person name="Pangilinan J."/>
            <person name="Patwardhan R.P."/>
            <person name="Pitluck S."/>
            <person name="Pritham E.J."/>
            <person name="Rechtsteiner A."/>
            <person name="Rho M."/>
            <person name="Rogozin I.B."/>
            <person name="Sakarya O."/>
            <person name="Salamov A."/>
            <person name="Schaack S."/>
            <person name="Shapiro H."/>
            <person name="Shiga Y."/>
            <person name="Skalitzky C."/>
            <person name="Smith Z."/>
            <person name="Souvorov A."/>
            <person name="Sung W."/>
            <person name="Tang Z."/>
            <person name="Tsuchiya D."/>
            <person name="Tu H."/>
            <person name="Vos H."/>
            <person name="Wang M."/>
            <person name="Wolf Y.I."/>
            <person name="Yamagata H."/>
            <person name="Yamada T."/>
            <person name="Ye Y."/>
            <person name="Shaw J.R."/>
            <person name="Andrews J."/>
            <person name="Crease T.J."/>
            <person name="Tang H."/>
            <person name="Lucas S.M."/>
            <person name="Robertson H.M."/>
            <person name="Bork P."/>
            <person name="Koonin E.V."/>
            <person name="Zdobnov E.M."/>
            <person name="Grigoriev I.V."/>
            <person name="Lynch M."/>
            <person name="Boore J.L."/>
        </authorList>
    </citation>
    <scope>NUCLEOTIDE SEQUENCE [LARGE SCALE GENOMIC DNA]</scope>
</reference>
<feature type="region of interest" description="Disordered" evidence="1">
    <location>
        <begin position="537"/>
        <end position="671"/>
    </location>
</feature>
<dbReference type="InterPro" id="IPR052586">
    <property type="entry name" value="ASCC2"/>
</dbReference>
<dbReference type="GO" id="GO:0006355">
    <property type="term" value="P:regulation of DNA-templated transcription"/>
    <property type="evidence" value="ECO:0000318"/>
    <property type="project" value="GO_Central"/>
</dbReference>
<feature type="compositionally biased region" description="Basic residues" evidence="1">
    <location>
        <begin position="644"/>
        <end position="661"/>
    </location>
</feature>
<dbReference type="CDD" id="cd14364">
    <property type="entry name" value="CUE_ASCC2"/>
    <property type="match status" value="1"/>
</dbReference>
<dbReference type="AlphaFoldDB" id="E9G345"/>